<evidence type="ECO:0000313" key="1">
    <source>
        <dbReference type="EMBL" id="RQN07497.1"/>
    </source>
</evidence>
<accession>A0A3N6ZKF0</accession>
<comment type="caution">
    <text evidence="1">The sequence shown here is derived from an EMBL/GenBank/DDBJ whole genome shotgun (WGS) entry which is preliminary data.</text>
</comment>
<organism evidence="1 2">
    <name type="scientific">Aeromicrobium camelliae</name>
    <dbReference type="NCBI Taxonomy" id="1538144"/>
    <lineage>
        <taxon>Bacteria</taxon>
        <taxon>Bacillati</taxon>
        <taxon>Actinomycetota</taxon>
        <taxon>Actinomycetes</taxon>
        <taxon>Propionibacteriales</taxon>
        <taxon>Nocardioidaceae</taxon>
        <taxon>Aeromicrobium</taxon>
    </lineage>
</organism>
<name>A0A3N6ZKF0_9ACTN</name>
<dbReference type="RefSeq" id="WP_124236971.1">
    <property type="nucleotide sequence ID" value="NZ_JBHUFI010000012.1"/>
</dbReference>
<dbReference type="EMBL" id="RQJX01000012">
    <property type="protein sequence ID" value="RQN07497.1"/>
    <property type="molecule type" value="Genomic_DNA"/>
</dbReference>
<dbReference type="AlphaFoldDB" id="A0A3N6ZKF0"/>
<evidence type="ECO:0000313" key="2">
    <source>
        <dbReference type="Proteomes" id="UP000275225"/>
    </source>
</evidence>
<reference evidence="1 2" key="1">
    <citation type="submission" date="2018-11" db="EMBL/GenBank/DDBJ databases">
        <authorList>
            <person name="Li F."/>
        </authorList>
    </citation>
    <scope>NUCLEOTIDE SEQUENCE [LARGE SCALE GENOMIC DNA]</scope>
    <source>
        <strain evidence="1 2">YS17T</strain>
    </source>
</reference>
<keyword evidence="2" id="KW-1185">Reference proteome</keyword>
<dbReference type="Proteomes" id="UP000275225">
    <property type="component" value="Unassembled WGS sequence"/>
</dbReference>
<proteinExistence type="predicted"/>
<sequence length="75" mass="7918">MSGQGPSFGGMTVNERLSAAGLLDQFDSAINEGVRERAIELLQQVAMNEVAAATTVDTILGNPTRYGYADPDEDA</sequence>
<dbReference type="OrthoDB" id="771468at2"/>
<gene>
    <name evidence="1" type="ORF">EHW97_09665</name>
</gene>
<protein>
    <submittedName>
        <fullName evidence="1">Uncharacterized protein</fullName>
    </submittedName>
</protein>